<accession>A0AA37W7H4</accession>
<dbReference type="InterPro" id="IPR013785">
    <property type="entry name" value="Aldolase_TIM"/>
</dbReference>
<evidence type="ECO:0000256" key="5">
    <source>
        <dbReference type="ARBA" id="ARBA00023014"/>
    </source>
</evidence>
<dbReference type="InterPro" id="IPR058240">
    <property type="entry name" value="rSAM_sf"/>
</dbReference>
<keyword evidence="7" id="KW-1185">Reference proteome</keyword>
<evidence type="ECO:0000313" key="7">
    <source>
        <dbReference type="Proteomes" id="UP001161389"/>
    </source>
</evidence>
<keyword evidence="5" id="KW-0411">Iron-sulfur</keyword>
<comment type="cofactor">
    <cofactor evidence="1">
        <name>[4Fe-4S] cluster</name>
        <dbReference type="ChEBI" id="CHEBI:49883"/>
    </cofactor>
</comment>
<dbReference type="InterPro" id="IPR014191">
    <property type="entry name" value="Anaer_RNR_activator"/>
</dbReference>
<evidence type="ECO:0000256" key="3">
    <source>
        <dbReference type="ARBA" id="ARBA00022723"/>
    </source>
</evidence>
<dbReference type="Pfam" id="PF13353">
    <property type="entry name" value="Fer4_12"/>
    <property type="match status" value="1"/>
</dbReference>
<comment type="caution">
    <text evidence="6">The sequence shown here is derived from an EMBL/GenBank/DDBJ whole genome shotgun (WGS) entry which is preliminary data.</text>
</comment>
<dbReference type="GO" id="GO:0051536">
    <property type="term" value="F:iron-sulfur cluster binding"/>
    <property type="evidence" value="ECO:0007669"/>
    <property type="project" value="UniProtKB-KW"/>
</dbReference>
<evidence type="ECO:0000256" key="1">
    <source>
        <dbReference type="ARBA" id="ARBA00001966"/>
    </source>
</evidence>
<organism evidence="6 7">
    <name type="scientific">Litoribrevibacter albus</name>
    <dbReference type="NCBI Taxonomy" id="1473156"/>
    <lineage>
        <taxon>Bacteria</taxon>
        <taxon>Pseudomonadati</taxon>
        <taxon>Pseudomonadota</taxon>
        <taxon>Gammaproteobacteria</taxon>
        <taxon>Oceanospirillales</taxon>
        <taxon>Oceanospirillaceae</taxon>
        <taxon>Litoribrevibacter</taxon>
    </lineage>
</organism>
<dbReference type="GO" id="GO:0046872">
    <property type="term" value="F:metal ion binding"/>
    <property type="evidence" value="ECO:0007669"/>
    <property type="project" value="UniProtKB-KW"/>
</dbReference>
<dbReference type="EMBL" id="BSNM01000006">
    <property type="protein sequence ID" value="GLQ30521.1"/>
    <property type="molecule type" value="Genomic_DNA"/>
</dbReference>
<name>A0AA37W7H4_9GAMM</name>
<dbReference type="RefSeq" id="WP_284379538.1">
    <property type="nucleotide sequence ID" value="NZ_BSNM01000006.1"/>
</dbReference>
<keyword evidence="2" id="KW-0949">S-adenosyl-L-methionine</keyword>
<dbReference type="InterPro" id="IPR007197">
    <property type="entry name" value="rSAM"/>
</dbReference>
<dbReference type="AlphaFoldDB" id="A0AA37W7H4"/>
<keyword evidence="4" id="KW-0408">Iron</keyword>
<dbReference type="SUPFAM" id="SSF102114">
    <property type="entry name" value="Radical SAM enzymes"/>
    <property type="match status" value="1"/>
</dbReference>
<reference evidence="6" key="1">
    <citation type="journal article" date="2014" name="Int. J. Syst. Evol. Microbiol.">
        <title>Complete genome sequence of Corynebacterium casei LMG S-19264T (=DSM 44701T), isolated from a smear-ripened cheese.</title>
        <authorList>
            <consortium name="US DOE Joint Genome Institute (JGI-PGF)"/>
            <person name="Walter F."/>
            <person name="Albersmeier A."/>
            <person name="Kalinowski J."/>
            <person name="Ruckert C."/>
        </authorList>
    </citation>
    <scope>NUCLEOTIDE SEQUENCE</scope>
    <source>
        <strain evidence="6">NBRC 110071</strain>
    </source>
</reference>
<keyword evidence="3" id="KW-0479">Metal-binding</keyword>
<dbReference type="NCBIfam" id="TIGR02826">
    <property type="entry name" value="RNR_activ_nrdG3"/>
    <property type="match status" value="1"/>
</dbReference>
<dbReference type="Gene3D" id="3.20.20.70">
    <property type="entry name" value="Aldolase class I"/>
    <property type="match status" value="1"/>
</dbReference>
<evidence type="ECO:0000256" key="2">
    <source>
        <dbReference type="ARBA" id="ARBA00022691"/>
    </source>
</evidence>
<dbReference type="GO" id="GO:0003824">
    <property type="term" value="F:catalytic activity"/>
    <property type="evidence" value="ECO:0007669"/>
    <property type="project" value="InterPro"/>
</dbReference>
<reference evidence="6" key="2">
    <citation type="submission" date="2023-01" db="EMBL/GenBank/DDBJ databases">
        <title>Draft genome sequence of Litoribrevibacter albus strain NBRC 110071.</title>
        <authorList>
            <person name="Sun Q."/>
            <person name="Mori K."/>
        </authorList>
    </citation>
    <scope>NUCLEOTIDE SEQUENCE</scope>
    <source>
        <strain evidence="6">NBRC 110071</strain>
    </source>
</reference>
<dbReference type="SFLD" id="SFLDS00029">
    <property type="entry name" value="Radical_SAM"/>
    <property type="match status" value="1"/>
</dbReference>
<sequence length="225" mass="25178">MDATPSANCLPANQKSTHQQIIPLTQHNSADGLIYRDTDSEHSKRVALSKAFNCSEPDVVFQELPNHVALAFTIHGCPFQCPGCHSEHTWDPNTGHALTDERFESYLKQYRGLISAVVFLGGEWNASALRNKLRIAKQFGLVTCLYSGGNHVSRALRPHLDFVKLGAWKEHLGGLDSPTTNQVFIELKEGELWHDRTYWFQEHLPSTTQNTTVFQTSRGVSYASA</sequence>
<gene>
    <name evidence="6" type="ORF">GCM10007876_09990</name>
</gene>
<dbReference type="Proteomes" id="UP001161389">
    <property type="component" value="Unassembled WGS sequence"/>
</dbReference>
<proteinExistence type="predicted"/>
<evidence type="ECO:0000256" key="4">
    <source>
        <dbReference type="ARBA" id="ARBA00023004"/>
    </source>
</evidence>
<protein>
    <submittedName>
        <fullName evidence="6">Uncharacterized protein</fullName>
    </submittedName>
</protein>
<evidence type="ECO:0000313" key="6">
    <source>
        <dbReference type="EMBL" id="GLQ30521.1"/>
    </source>
</evidence>